<protein>
    <submittedName>
        <fullName evidence="2">Uncharacterized protein</fullName>
    </submittedName>
</protein>
<keyword evidence="3" id="KW-1185">Reference proteome</keyword>
<dbReference type="EMBL" id="AP024828">
    <property type="protein sequence ID" value="BCZ23362.1"/>
    <property type="molecule type" value="Genomic_DNA"/>
</dbReference>
<accession>A0ABN6IIL9</accession>
<reference evidence="2 3" key="2">
    <citation type="submission" date="2021-07" db="EMBL/GenBank/DDBJ databases">
        <authorList>
            <person name="Matsumoto Y."/>
            <person name="Motooka D."/>
            <person name="Nakamura S."/>
        </authorList>
    </citation>
    <scope>NUCLEOTIDE SEQUENCE [LARGE SCALE GENOMIC DNA]</scope>
    <source>
        <strain evidence="2 3">TY59</strain>
    </source>
</reference>
<organism evidence="2 3">
    <name type="scientific">Mycobacterium senriense</name>
    <dbReference type="NCBI Taxonomy" id="2775496"/>
    <lineage>
        <taxon>Bacteria</taxon>
        <taxon>Bacillati</taxon>
        <taxon>Actinomycetota</taxon>
        <taxon>Actinomycetes</taxon>
        <taxon>Mycobacteriales</taxon>
        <taxon>Mycobacteriaceae</taxon>
        <taxon>Mycobacterium</taxon>
        <taxon>Mycobacterium avium complex (MAC)</taxon>
    </lineage>
</organism>
<dbReference type="Proteomes" id="UP000826012">
    <property type="component" value="Chromosome"/>
</dbReference>
<sequence length="288" mass="31956">MSLIALSAPLIRLAAVDDGYAQDLFEAVVSDEASKAGLVDGPISEDELALLTPSEWQWYATWRQSLDGGLDRLLLNHLTVSVTTRFARFEVRALVLRDRRTNELAPQYDTPPQDESNDTVGLRWLADQAGGQRVLATFRPAESYWSQAGADESYEQGQKGPDDESSQGEGLAPEWLSEVGGFELLPDEYFDAMSRAIEDERLELTIDALQCGTDASQFLIRQLASHNVQPSWPSVTILGDARVSGVVGRLSGITEQRDDAVTQQLRTFAVDRGLNPDWYLRDQPLRND</sequence>
<dbReference type="RefSeq" id="WP_221042021.1">
    <property type="nucleotide sequence ID" value="NZ_AP024828.1"/>
</dbReference>
<reference evidence="2 3" key="1">
    <citation type="submission" date="2021-07" db="EMBL/GenBank/DDBJ databases">
        <title>Complete genome sequence of nontuberculous Mycobacterium sp. TY59.</title>
        <authorList>
            <person name="Fukushima K."/>
        </authorList>
    </citation>
    <scope>NUCLEOTIDE SEQUENCE [LARGE SCALE GENOMIC DNA]</scope>
    <source>
        <strain evidence="2 3">TY59</strain>
    </source>
</reference>
<proteinExistence type="predicted"/>
<feature type="region of interest" description="Disordered" evidence="1">
    <location>
        <begin position="150"/>
        <end position="170"/>
    </location>
</feature>
<name>A0ABN6IIL9_9MYCO</name>
<evidence type="ECO:0000313" key="2">
    <source>
        <dbReference type="EMBL" id="BCZ23362.1"/>
    </source>
</evidence>
<evidence type="ECO:0000256" key="1">
    <source>
        <dbReference type="SAM" id="MobiDB-lite"/>
    </source>
</evidence>
<gene>
    <name evidence="2" type="ORF">MTY59_32170</name>
</gene>
<evidence type="ECO:0000313" key="3">
    <source>
        <dbReference type="Proteomes" id="UP000826012"/>
    </source>
</evidence>